<dbReference type="PANTHER" id="PTHR30154:SF34">
    <property type="entry name" value="TRANSCRIPTIONAL REGULATOR AZLB"/>
    <property type="match status" value="1"/>
</dbReference>
<dbReference type="InterPro" id="IPR036388">
    <property type="entry name" value="WH-like_DNA-bd_sf"/>
</dbReference>
<evidence type="ECO:0000313" key="7">
    <source>
        <dbReference type="Proteomes" id="UP000288351"/>
    </source>
</evidence>
<dbReference type="SUPFAM" id="SSF54909">
    <property type="entry name" value="Dimeric alpha+beta barrel"/>
    <property type="match status" value="2"/>
</dbReference>
<feature type="domain" description="HTH asnC-type" evidence="5">
    <location>
        <begin position="182"/>
        <end position="242"/>
    </location>
</feature>
<dbReference type="EMBL" id="BHXC01000006">
    <property type="protein sequence ID" value="GCB92539.1"/>
    <property type="molecule type" value="Genomic_DNA"/>
</dbReference>
<dbReference type="Gene3D" id="3.30.70.920">
    <property type="match status" value="2"/>
</dbReference>
<dbReference type="PROSITE" id="PS50956">
    <property type="entry name" value="HTH_ASNC_2"/>
    <property type="match status" value="2"/>
</dbReference>
<dbReference type="AlphaFoldDB" id="A0A401R4P8"/>
<evidence type="ECO:0000256" key="4">
    <source>
        <dbReference type="SAM" id="MobiDB-lite"/>
    </source>
</evidence>
<dbReference type="InterPro" id="IPR036390">
    <property type="entry name" value="WH_DNA-bd_sf"/>
</dbReference>
<dbReference type="SUPFAM" id="SSF46785">
    <property type="entry name" value="Winged helix' DNA-binding domain"/>
    <property type="match status" value="2"/>
</dbReference>
<dbReference type="InterPro" id="IPR011008">
    <property type="entry name" value="Dimeric_a/b-barrel"/>
</dbReference>
<feature type="domain" description="HTH asnC-type" evidence="5">
    <location>
        <begin position="13"/>
        <end position="73"/>
    </location>
</feature>
<accession>A0A401R4P8</accession>
<keyword evidence="1" id="KW-0805">Transcription regulation</keyword>
<dbReference type="RefSeq" id="WP_016575970.1">
    <property type="nucleotide sequence ID" value="NZ_BHXC01000006.1"/>
</dbReference>
<dbReference type="InterPro" id="IPR019888">
    <property type="entry name" value="Tscrpt_reg_AsnC-like"/>
</dbReference>
<dbReference type="PANTHER" id="PTHR30154">
    <property type="entry name" value="LEUCINE-RESPONSIVE REGULATORY PROTEIN"/>
    <property type="match status" value="1"/>
</dbReference>
<reference evidence="6 7" key="1">
    <citation type="journal article" date="2019" name="Microbiol. Resour. Announc.">
        <title>Draft Genome Sequence of the Most Traditional epsilon-Poly-l-Lysine Producer, Streptomyces albulus NBRC14147.</title>
        <authorList>
            <person name="Yamanaka K."/>
            <person name="Hamano Y."/>
        </authorList>
    </citation>
    <scope>NUCLEOTIDE SEQUENCE [LARGE SCALE GENOMIC DNA]</scope>
    <source>
        <strain evidence="6 7">NBRC 14147</strain>
    </source>
</reference>
<dbReference type="GO" id="GO:0043200">
    <property type="term" value="P:response to amino acid"/>
    <property type="evidence" value="ECO:0007669"/>
    <property type="project" value="TreeGrafter"/>
</dbReference>
<dbReference type="PRINTS" id="PR00033">
    <property type="entry name" value="HTHASNC"/>
</dbReference>
<dbReference type="InterPro" id="IPR000485">
    <property type="entry name" value="AsnC-type_HTH_dom"/>
</dbReference>
<evidence type="ECO:0000256" key="1">
    <source>
        <dbReference type="ARBA" id="ARBA00023015"/>
    </source>
</evidence>
<dbReference type="Pfam" id="PF13404">
    <property type="entry name" value="HTH_AsnC-type"/>
    <property type="match status" value="2"/>
</dbReference>
<proteinExistence type="predicted"/>
<dbReference type="Proteomes" id="UP000288351">
    <property type="component" value="Unassembled WGS sequence"/>
</dbReference>
<protein>
    <submittedName>
        <fullName evidence="6">Transcriptional regulator</fullName>
    </submittedName>
</protein>
<dbReference type="SMART" id="SM00344">
    <property type="entry name" value="HTH_ASNC"/>
    <property type="match status" value="2"/>
</dbReference>
<evidence type="ECO:0000313" key="6">
    <source>
        <dbReference type="EMBL" id="GCB92539.1"/>
    </source>
</evidence>
<dbReference type="GO" id="GO:0005829">
    <property type="term" value="C:cytosol"/>
    <property type="evidence" value="ECO:0007669"/>
    <property type="project" value="TreeGrafter"/>
</dbReference>
<gene>
    <name evidence="6" type="ORF">SALB_05306</name>
</gene>
<evidence type="ECO:0000259" key="5">
    <source>
        <dbReference type="PROSITE" id="PS50956"/>
    </source>
</evidence>
<dbReference type="Gene3D" id="1.10.10.10">
    <property type="entry name" value="Winged helix-like DNA-binding domain superfamily/Winged helix DNA-binding domain"/>
    <property type="match status" value="2"/>
</dbReference>
<organism evidence="6 7">
    <name type="scientific">Streptomyces noursei</name>
    <name type="common">Streptomyces albulus</name>
    <dbReference type="NCBI Taxonomy" id="1971"/>
    <lineage>
        <taxon>Bacteria</taxon>
        <taxon>Bacillati</taxon>
        <taxon>Actinomycetota</taxon>
        <taxon>Actinomycetes</taxon>
        <taxon>Kitasatosporales</taxon>
        <taxon>Streptomycetaceae</taxon>
        <taxon>Streptomyces</taxon>
    </lineage>
</organism>
<feature type="region of interest" description="Disordered" evidence="4">
    <location>
        <begin position="161"/>
        <end position="180"/>
    </location>
</feature>
<keyword evidence="3" id="KW-0804">Transcription</keyword>
<evidence type="ECO:0000256" key="3">
    <source>
        <dbReference type="ARBA" id="ARBA00023163"/>
    </source>
</evidence>
<dbReference type="InterPro" id="IPR019887">
    <property type="entry name" value="Tscrpt_reg_AsnC/Lrp_C"/>
</dbReference>
<dbReference type="Pfam" id="PF01037">
    <property type="entry name" value="AsnC_trans_reg"/>
    <property type="match status" value="1"/>
</dbReference>
<dbReference type="GO" id="GO:0043565">
    <property type="term" value="F:sequence-specific DNA binding"/>
    <property type="evidence" value="ECO:0007669"/>
    <property type="project" value="InterPro"/>
</dbReference>
<evidence type="ECO:0000256" key="2">
    <source>
        <dbReference type="ARBA" id="ARBA00023125"/>
    </source>
</evidence>
<keyword evidence="2" id="KW-0238">DNA-binding</keyword>
<name>A0A401R4P8_STRNR</name>
<comment type="caution">
    <text evidence="6">The sequence shown here is derived from an EMBL/GenBank/DDBJ whole genome shotgun (WGS) entry which is preliminary data.</text>
</comment>
<sequence length="336" mass="36512">MDSDITAGAVELLDELDHAVIRLLAREPRAAFTDVGARLGVHERTVARRLDRLIAAGLVRFTAFLVPEHLGEGLVVELAVRCAPGRLHETAQALARRPDVRAVDVATGASEVVAEMIVPGPDQLLSLVDGPIARIPGVTGIHTAVVLRLLLTATDWDPYGDEPTATRRRIAEGGSLPPPPAIDELDRRLVALLERDARAPMTRLAQELCVGETTARRRLARLMDSHILHLRLHAEPEVLGFPVEARFRLTVEHRALDAAVRRLAREPEVRHLVLTTGHSNVQGYSSHRSAQDLHAFTARVFAPLDGVTAAEAALLLRTYKRAGVVTERGRGAAASE</sequence>